<protein>
    <recommendedName>
        <fullName evidence="1">Putative restriction endonuclease domain-containing protein</fullName>
    </recommendedName>
</protein>
<dbReference type="Pfam" id="PF05685">
    <property type="entry name" value="Uma2"/>
    <property type="match status" value="1"/>
</dbReference>
<dbReference type="RefSeq" id="WP_015180441.1">
    <property type="nucleotide sequence ID" value="NC_019738.1"/>
</dbReference>
<gene>
    <name evidence="2" type="ORF">Mic7113_0355</name>
</gene>
<dbReference type="eggNOG" id="COG4636">
    <property type="taxonomic scope" value="Bacteria"/>
</dbReference>
<evidence type="ECO:0000313" key="2">
    <source>
        <dbReference type="EMBL" id="AFZ16277.1"/>
    </source>
</evidence>
<reference evidence="2 3" key="1">
    <citation type="submission" date="2012-06" db="EMBL/GenBank/DDBJ databases">
        <title>Finished chromosome of genome of Microcoleus sp. PCC 7113.</title>
        <authorList>
            <consortium name="US DOE Joint Genome Institute"/>
            <person name="Gugger M."/>
            <person name="Coursin T."/>
            <person name="Rippka R."/>
            <person name="Tandeau De Marsac N."/>
            <person name="Huntemann M."/>
            <person name="Wei C.-L."/>
            <person name="Han J."/>
            <person name="Detter J.C."/>
            <person name="Han C."/>
            <person name="Tapia R."/>
            <person name="Chen A."/>
            <person name="Kyrpides N."/>
            <person name="Mavromatis K."/>
            <person name="Markowitz V."/>
            <person name="Szeto E."/>
            <person name="Ivanova N."/>
            <person name="Pagani I."/>
            <person name="Pati A."/>
            <person name="Goodwin L."/>
            <person name="Nordberg H.P."/>
            <person name="Cantor M.N."/>
            <person name="Hua S.X."/>
            <person name="Woyke T."/>
            <person name="Kerfeld C.A."/>
        </authorList>
    </citation>
    <scope>NUCLEOTIDE SEQUENCE [LARGE SCALE GENOMIC DNA]</scope>
    <source>
        <strain evidence="2 3">PCC 7113</strain>
    </source>
</reference>
<dbReference type="EMBL" id="CP003630">
    <property type="protein sequence ID" value="AFZ16277.1"/>
    <property type="molecule type" value="Genomic_DNA"/>
</dbReference>
<evidence type="ECO:0000259" key="1">
    <source>
        <dbReference type="Pfam" id="PF05685"/>
    </source>
</evidence>
<accession>K9W9U0</accession>
<organism evidence="2 3">
    <name type="scientific">Allocoleopsis franciscana PCC 7113</name>
    <dbReference type="NCBI Taxonomy" id="1173027"/>
    <lineage>
        <taxon>Bacteria</taxon>
        <taxon>Bacillati</taxon>
        <taxon>Cyanobacteriota</taxon>
        <taxon>Cyanophyceae</taxon>
        <taxon>Coleofasciculales</taxon>
        <taxon>Coleofasciculaceae</taxon>
        <taxon>Allocoleopsis</taxon>
        <taxon>Allocoleopsis franciscana</taxon>
    </lineage>
</organism>
<dbReference type="STRING" id="1173027.Mic7113_0355"/>
<dbReference type="InterPro" id="IPR012296">
    <property type="entry name" value="Nuclease_put_TT1808"/>
</dbReference>
<dbReference type="Gene3D" id="3.90.1570.10">
    <property type="entry name" value="tt1808, chain A"/>
    <property type="match status" value="1"/>
</dbReference>
<dbReference type="InterPro" id="IPR008538">
    <property type="entry name" value="Uma2"/>
</dbReference>
<dbReference type="KEGG" id="mic:Mic7113_0355"/>
<dbReference type="CDD" id="cd06260">
    <property type="entry name" value="DUF820-like"/>
    <property type="match status" value="1"/>
</dbReference>
<evidence type="ECO:0000313" key="3">
    <source>
        <dbReference type="Proteomes" id="UP000010471"/>
    </source>
</evidence>
<dbReference type="PANTHER" id="PTHR34107:SF4">
    <property type="entry name" value="SLL1222 PROTEIN"/>
    <property type="match status" value="1"/>
</dbReference>
<proteinExistence type="predicted"/>
<dbReference type="InterPro" id="IPR011335">
    <property type="entry name" value="Restrct_endonuc-II-like"/>
</dbReference>
<dbReference type="SUPFAM" id="SSF52980">
    <property type="entry name" value="Restriction endonuclease-like"/>
    <property type="match status" value="1"/>
</dbReference>
<dbReference type="PANTHER" id="PTHR34107">
    <property type="entry name" value="SLL0198 PROTEIN-RELATED"/>
    <property type="match status" value="1"/>
</dbReference>
<keyword evidence="3" id="KW-1185">Reference proteome</keyword>
<dbReference type="OrthoDB" id="5568181at2"/>
<sequence>MKWQEVCDNKYLQDLPFKIELNKWGQIVMSPAKPKHSIYQGLIQELLNSLLNTGFAFPECAISTSDNVKVADIVWASDERLNIIENEDVASIAPELCVEIKSASNTLEEMQTKKDLYFEAKAEEVWVCDKNGNLTFFNKHGKLDKSLLVPDFPTSIRRRHQSVN</sequence>
<feature type="domain" description="Putative restriction endonuclease" evidence="1">
    <location>
        <begin position="17"/>
        <end position="137"/>
    </location>
</feature>
<dbReference type="AlphaFoldDB" id="K9W9U0"/>
<dbReference type="Proteomes" id="UP000010471">
    <property type="component" value="Chromosome"/>
</dbReference>
<dbReference type="HOGENOM" id="CLU_107586_0_0_3"/>
<dbReference type="PATRIC" id="fig|1173027.3.peg.389"/>
<name>K9W9U0_9CYAN</name>